<organism evidence="1 2">
    <name type="scientific">Eumeta variegata</name>
    <name type="common">Bagworm moth</name>
    <name type="synonym">Eumeta japonica</name>
    <dbReference type="NCBI Taxonomy" id="151549"/>
    <lineage>
        <taxon>Eukaryota</taxon>
        <taxon>Metazoa</taxon>
        <taxon>Ecdysozoa</taxon>
        <taxon>Arthropoda</taxon>
        <taxon>Hexapoda</taxon>
        <taxon>Insecta</taxon>
        <taxon>Pterygota</taxon>
        <taxon>Neoptera</taxon>
        <taxon>Endopterygota</taxon>
        <taxon>Lepidoptera</taxon>
        <taxon>Glossata</taxon>
        <taxon>Ditrysia</taxon>
        <taxon>Tineoidea</taxon>
        <taxon>Psychidae</taxon>
        <taxon>Oiketicinae</taxon>
        <taxon>Eumeta</taxon>
    </lineage>
</organism>
<keyword evidence="2" id="KW-1185">Reference proteome</keyword>
<name>A0A4C1TEQ4_EUMVA</name>
<protein>
    <submittedName>
        <fullName evidence="1">Uncharacterized protein</fullName>
    </submittedName>
</protein>
<proteinExistence type="predicted"/>
<dbReference type="Proteomes" id="UP000299102">
    <property type="component" value="Unassembled WGS sequence"/>
</dbReference>
<sequence length="89" mass="9538">MSIDGMATKTDGTRVNTDFDSPRLQLKLRHCSTEKWKTAMRTEVADAHFCASAYTGLRTGPAGTGLRQVGTCSPVKILAATCPVINTAH</sequence>
<accession>A0A4C1TEQ4</accession>
<evidence type="ECO:0000313" key="2">
    <source>
        <dbReference type="Proteomes" id="UP000299102"/>
    </source>
</evidence>
<gene>
    <name evidence="1" type="ORF">EVAR_79354_1</name>
</gene>
<comment type="caution">
    <text evidence="1">The sequence shown here is derived from an EMBL/GenBank/DDBJ whole genome shotgun (WGS) entry which is preliminary data.</text>
</comment>
<evidence type="ECO:0000313" key="1">
    <source>
        <dbReference type="EMBL" id="GBP13023.1"/>
    </source>
</evidence>
<dbReference type="AlphaFoldDB" id="A0A4C1TEQ4"/>
<dbReference type="EMBL" id="BGZK01000054">
    <property type="protein sequence ID" value="GBP13023.1"/>
    <property type="molecule type" value="Genomic_DNA"/>
</dbReference>
<reference evidence="1 2" key="1">
    <citation type="journal article" date="2019" name="Commun. Biol.">
        <title>The bagworm genome reveals a unique fibroin gene that provides high tensile strength.</title>
        <authorList>
            <person name="Kono N."/>
            <person name="Nakamura H."/>
            <person name="Ohtoshi R."/>
            <person name="Tomita M."/>
            <person name="Numata K."/>
            <person name="Arakawa K."/>
        </authorList>
    </citation>
    <scope>NUCLEOTIDE SEQUENCE [LARGE SCALE GENOMIC DNA]</scope>
</reference>